<dbReference type="InterPro" id="IPR050490">
    <property type="entry name" value="Bact_solute-bd_prot1"/>
</dbReference>
<evidence type="ECO:0000313" key="7">
    <source>
        <dbReference type="EMBL" id="RAW17583.1"/>
    </source>
</evidence>
<evidence type="ECO:0000256" key="4">
    <source>
        <dbReference type="ARBA" id="ARBA00023139"/>
    </source>
</evidence>
<name>A0A329QZN6_9ACTN</name>
<evidence type="ECO:0000256" key="2">
    <source>
        <dbReference type="ARBA" id="ARBA00022729"/>
    </source>
</evidence>
<dbReference type="InterPro" id="IPR006059">
    <property type="entry name" value="SBP"/>
</dbReference>
<dbReference type="RefSeq" id="WP_112257401.1">
    <property type="nucleotide sequence ID" value="NZ_QMIG01000003.1"/>
</dbReference>
<evidence type="ECO:0000256" key="6">
    <source>
        <dbReference type="SAM" id="MobiDB-lite"/>
    </source>
</evidence>
<evidence type="ECO:0008006" key="9">
    <source>
        <dbReference type="Google" id="ProtNLM"/>
    </source>
</evidence>
<dbReference type="OrthoDB" id="3718433at2"/>
<dbReference type="EMBL" id="QMIG01000003">
    <property type="protein sequence ID" value="RAW17583.1"/>
    <property type="molecule type" value="Genomic_DNA"/>
</dbReference>
<keyword evidence="8" id="KW-1185">Reference proteome</keyword>
<gene>
    <name evidence="7" type="ORF">DPM12_06215</name>
</gene>
<dbReference type="PANTHER" id="PTHR43649:SF33">
    <property type="entry name" value="POLYGALACTURONAN_RHAMNOGALACTURONAN-BINDING PROTEIN YTCQ"/>
    <property type="match status" value="1"/>
</dbReference>
<evidence type="ECO:0000256" key="1">
    <source>
        <dbReference type="ARBA" id="ARBA00022475"/>
    </source>
</evidence>
<keyword evidence="2" id="KW-0732">Signal</keyword>
<accession>A0A329QZN6</accession>
<evidence type="ECO:0000313" key="8">
    <source>
        <dbReference type="Proteomes" id="UP000250462"/>
    </source>
</evidence>
<dbReference type="SUPFAM" id="SSF53850">
    <property type="entry name" value="Periplasmic binding protein-like II"/>
    <property type="match status" value="1"/>
</dbReference>
<keyword evidence="3" id="KW-0472">Membrane</keyword>
<feature type="region of interest" description="Disordered" evidence="6">
    <location>
        <begin position="1"/>
        <end position="24"/>
    </location>
</feature>
<keyword evidence="1" id="KW-1003">Cell membrane</keyword>
<dbReference type="Gene3D" id="3.40.190.10">
    <property type="entry name" value="Periplasmic binding protein-like II"/>
    <property type="match status" value="1"/>
</dbReference>
<reference evidence="7 8" key="1">
    <citation type="submission" date="2018-06" db="EMBL/GenBank/DDBJ databases">
        <title>Phytoactinopolyspora halophila sp. nov., a novel halophilic actinomycete isolated from a saline soil in China.</title>
        <authorList>
            <person name="Tang S.-K."/>
        </authorList>
    </citation>
    <scope>NUCLEOTIDE SEQUENCE [LARGE SCALE GENOMIC DNA]</scope>
    <source>
        <strain evidence="7 8">YIM 96934</strain>
    </source>
</reference>
<protein>
    <recommendedName>
        <fullName evidence="9">ABC transporter substrate-binding protein</fullName>
    </recommendedName>
</protein>
<dbReference type="Proteomes" id="UP000250462">
    <property type="component" value="Unassembled WGS sequence"/>
</dbReference>
<keyword evidence="4" id="KW-0564">Palmitate</keyword>
<dbReference type="PANTHER" id="PTHR43649">
    <property type="entry name" value="ARABINOSE-BINDING PROTEIN-RELATED"/>
    <property type="match status" value="1"/>
</dbReference>
<dbReference type="Pfam" id="PF01547">
    <property type="entry name" value="SBP_bac_1"/>
    <property type="match status" value="1"/>
</dbReference>
<keyword evidence="5" id="KW-0449">Lipoprotein</keyword>
<proteinExistence type="predicted"/>
<evidence type="ECO:0000256" key="3">
    <source>
        <dbReference type="ARBA" id="ARBA00023136"/>
    </source>
</evidence>
<evidence type="ECO:0000256" key="5">
    <source>
        <dbReference type="ARBA" id="ARBA00023288"/>
    </source>
</evidence>
<dbReference type="AlphaFoldDB" id="A0A329QZN6"/>
<organism evidence="7 8">
    <name type="scientific">Phytoactinopolyspora halophila</name>
    <dbReference type="NCBI Taxonomy" id="1981511"/>
    <lineage>
        <taxon>Bacteria</taxon>
        <taxon>Bacillati</taxon>
        <taxon>Actinomycetota</taxon>
        <taxon>Actinomycetes</taxon>
        <taxon>Jiangellales</taxon>
        <taxon>Jiangellaceae</taxon>
        <taxon>Phytoactinopolyspora</taxon>
    </lineage>
</organism>
<comment type="caution">
    <text evidence="7">The sequence shown here is derived from an EMBL/GenBank/DDBJ whole genome shotgun (WGS) entry which is preliminary data.</text>
</comment>
<sequence>MQRYSDRENTSTNRARRHHPLSPPLGLRALAGAGALALLMAACGGDDAGTSEDGTVTLTFANWADTEDATRPGLQETLEQFEEEHPDIKIESEGIGFSDIGQQMVQRVQAGNPPDVAQLAGNDTFAVASTEALAPLGEHLDEETISAVNPADVEGGTYEGELVAFPWIDSPQGFWYNKGLMADAGLDPEQPPETIDELMDALAAIKEEFPGITPLGLDVTNRPFGLGANWAWMKTFGAEPFGESGANANSPEMVEYLSWMSELASNDYIEPGRKIGEFRPQAAQDEVAFIWDQDVFQGVVQDTNGMSDEEFFEAWGVTTLPTGPSGEPYSVNQGHQLVIFNNSENKEAAAELIEYLSTSEDAIVDYTMDTALALPPVTEPEGEVAELMDTPVRQSFIEDINPTFTVPPYGQTFSAGYGPVMAGLQQIVTSGADPADVAEDIQSKLESALD</sequence>